<dbReference type="InterPro" id="IPR011990">
    <property type="entry name" value="TPR-like_helical_dom_sf"/>
</dbReference>
<name>A0A4Q0YKM2_9BACT</name>
<dbReference type="RefSeq" id="WP_128978753.1">
    <property type="nucleotide sequence ID" value="NZ_PDKJ01000002.1"/>
</dbReference>
<proteinExistence type="predicted"/>
<accession>A0A4Q0YKM2</accession>
<comment type="caution">
    <text evidence="1">The sequence shown here is derived from an EMBL/GenBank/DDBJ whole genome shotgun (WGS) entry which is preliminary data.</text>
</comment>
<evidence type="ECO:0000313" key="2">
    <source>
        <dbReference type="Proteomes" id="UP000290172"/>
    </source>
</evidence>
<organism evidence="1 2">
    <name type="scientific">Halarcobacter ebronensis</name>
    <dbReference type="NCBI Taxonomy" id="1462615"/>
    <lineage>
        <taxon>Bacteria</taxon>
        <taxon>Pseudomonadati</taxon>
        <taxon>Campylobacterota</taxon>
        <taxon>Epsilonproteobacteria</taxon>
        <taxon>Campylobacterales</taxon>
        <taxon>Arcobacteraceae</taxon>
        <taxon>Halarcobacter</taxon>
    </lineage>
</organism>
<dbReference type="Gene3D" id="1.25.40.10">
    <property type="entry name" value="Tetratricopeptide repeat domain"/>
    <property type="match status" value="1"/>
</dbReference>
<dbReference type="Proteomes" id="UP000290172">
    <property type="component" value="Unassembled WGS sequence"/>
</dbReference>
<gene>
    <name evidence="1" type="ORF">CRV08_02535</name>
</gene>
<dbReference type="AlphaFoldDB" id="A0A4Q0YKM2"/>
<evidence type="ECO:0000313" key="1">
    <source>
        <dbReference type="EMBL" id="RXJ69601.1"/>
    </source>
</evidence>
<dbReference type="EMBL" id="PDKJ01000002">
    <property type="protein sequence ID" value="RXJ69601.1"/>
    <property type="molecule type" value="Genomic_DNA"/>
</dbReference>
<protein>
    <submittedName>
        <fullName evidence="1">Uncharacterized protein</fullName>
    </submittedName>
</protein>
<reference evidence="1 2" key="1">
    <citation type="submission" date="2017-10" db="EMBL/GenBank/DDBJ databases">
        <title>Genomics of the genus Arcobacter.</title>
        <authorList>
            <person name="Perez-Cataluna A."/>
            <person name="Figueras M.J."/>
        </authorList>
    </citation>
    <scope>NUCLEOTIDE SEQUENCE [LARGE SCALE GENOMIC DNA]</scope>
    <source>
        <strain evidence="1 2">CECT 8993</strain>
    </source>
</reference>
<sequence length="664" mass="77912">MKLFAVLILVISFLEAKKDFFYNFIDSSGNQISEKSKLQISDGFEVINQARKLAKEGRIDEAYSQIEAFKAQNKIRILESDIYILYAELCLKKKSKRLIIQAAKELETAINNSKIHEDELAHAYMILIELKLNLNRAEDAVYFSNIIINNFDNPVTKAYGKIYLSKVYKFQKDYSKAINILYKILTETTDVLVATIVADELFDVYILDDKKDEANKLISKVLQRNIDYYADDSYLALEKVDKLVKVGMPGFAAEILEELLKRTTSKNSIEDFKFKLADTYMNMYDRTPKYLIKARELFKDVINDYPEGIYFEKSKMYLDEILMREGKIEPAILVTKYPSSESMEQKVLLQELLNDWKRKNFEIIIKSERVYKKISDSIAKRFGFDSISTIFDEINIDMIKTYLKDGKCSLLGDILDGTRSETFELLVKDEEVKDNFFECTIESPSEKIYGKLVTAFNDKRDANIYLYLERMALALKKYSDAKNLSAKVEMVDDKSVLSKEFLYRFLILYEQSDIVAFDRFFDYARKNPNYIEDNKENPIIIDFYYSYYLYLLRKDLKVEAKEILDRLYNKQQELNAHIYSPFVELELAKNEQSNNNYDKALELLLNSLDYTRKIKPNDLAQTYYEIIKLYDSFGNKIKKDEYVTKCKEIKDAKDSLYKKMCDEM</sequence>